<evidence type="ECO:0000256" key="6">
    <source>
        <dbReference type="SAM" id="Coils"/>
    </source>
</evidence>
<dbReference type="InterPro" id="IPR027417">
    <property type="entry name" value="P-loop_NTPase"/>
</dbReference>
<dbReference type="InterPro" id="IPR000212">
    <property type="entry name" value="DNA_helicase_UvrD/REP"/>
</dbReference>
<organism evidence="8 9">
    <name type="scientific">Micromonospora musae</name>
    <dbReference type="NCBI Taxonomy" id="1894970"/>
    <lineage>
        <taxon>Bacteria</taxon>
        <taxon>Bacillati</taxon>
        <taxon>Actinomycetota</taxon>
        <taxon>Actinomycetes</taxon>
        <taxon>Micromonosporales</taxon>
        <taxon>Micromonosporaceae</taxon>
        <taxon>Micromonospora</taxon>
    </lineage>
</organism>
<evidence type="ECO:0000256" key="2">
    <source>
        <dbReference type="ARBA" id="ARBA00022801"/>
    </source>
</evidence>
<keyword evidence="2 5" id="KW-0378">Hydrolase</keyword>
<dbReference type="Pfam" id="PF13538">
    <property type="entry name" value="UvrD_C_2"/>
    <property type="match status" value="1"/>
</dbReference>
<dbReference type="GO" id="GO:0005524">
    <property type="term" value="F:ATP binding"/>
    <property type="evidence" value="ECO:0007669"/>
    <property type="project" value="UniProtKB-UniRule"/>
</dbReference>
<evidence type="ECO:0000313" key="9">
    <source>
        <dbReference type="Proteomes" id="UP000275865"/>
    </source>
</evidence>
<dbReference type="PANTHER" id="PTHR11070">
    <property type="entry name" value="UVRD / RECB / PCRA DNA HELICASE FAMILY MEMBER"/>
    <property type="match status" value="1"/>
</dbReference>
<dbReference type="AlphaFoldDB" id="A0A3A9YMD8"/>
<dbReference type="GO" id="GO:0003677">
    <property type="term" value="F:DNA binding"/>
    <property type="evidence" value="ECO:0007669"/>
    <property type="project" value="InterPro"/>
</dbReference>
<keyword evidence="3 5" id="KW-0347">Helicase</keyword>
<comment type="caution">
    <text evidence="8">The sequence shown here is derived from an EMBL/GenBank/DDBJ whole genome shotgun (WGS) entry which is preliminary data.</text>
</comment>
<dbReference type="GO" id="GO:0016787">
    <property type="term" value="F:hydrolase activity"/>
    <property type="evidence" value="ECO:0007669"/>
    <property type="project" value="UniProtKB-UniRule"/>
</dbReference>
<dbReference type="SUPFAM" id="SSF52540">
    <property type="entry name" value="P-loop containing nucleoside triphosphate hydrolases"/>
    <property type="match status" value="1"/>
</dbReference>
<evidence type="ECO:0000313" key="8">
    <source>
        <dbReference type="EMBL" id="RKN35616.1"/>
    </source>
</evidence>
<accession>A0A3A9YMD8</accession>
<feature type="domain" description="UvrD-like helicase ATP-binding" evidence="7">
    <location>
        <begin position="191"/>
        <end position="615"/>
    </location>
</feature>
<dbReference type="PROSITE" id="PS51198">
    <property type="entry name" value="UVRD_HELICASE_ATP_BIND"/>
    <property type="match status" value="1"/>
</dbReference>
<feature type="binding site" evidence="5">
    <location>
        <begin position="212"/>
        <end position="219"/>
    </location>
    <ligand>
        <name>ATP</name>
        <dbReference type="ChEBI" id="CHEBI:30616"/>
    </ligand>
</feature>
<sequence>MSRHSGGTGELPLDDEIGREQEYVSALYQRLDELREQAANRLTDELRTTGGTLQARSQRDSSVRMYAEQVEQLSAVENGLCFGRLDGEDGSRRYVGRIGIFDTSGDYDPLLMDWRAPAARPFYLATAANPQGVLRRRHLRTRQRKVTGLNDEVLDIDSASPDAHEELTGEASLLAALNAGRSGRMRDIVETIQVEQDKIIRADLPGVLVVQGGPGTGKTAVALHRAAYLLYTHRRELSTRGVLLVGPNATFLRYISHVLPALAETGVLLRTQADLFPGVQARRAEPAAAAALKGRAVMVEVLAAAVRDRQRVPDEPMEIEVERETLTLHPETVRAARERARRAGRPHNLARGLFDLEIVHALAEQVAERIGADPLGGENLLDEADRAEIRRELREESGIQAALDELWPVLSPERLLADLYADLDRIATAAPMLTADERILLHREPGGWAPADVPLLDEAAELLGEDEREAAALRERIRSFQREYAEGVLEIARGSRSIDVEDEADGGEILGVTDLIDAERLLERQEEEDRLTTAQRAAADRKWAFGHVIVDEAQELSPMAWRLLMRRCPSRSMTIVGDVAQTGALAGTRSWGEALEPYVAGRWRLTELTVSYRTPAEIMAVAADLLTEIDPTLRPPRSVRESGVPPWDRRVDADRLATELVDAAARESAALDEGRLGVIVPAGLVDGLGAALTTALPEAALGEHPELESRVVVLTVAQAKGLEFDSVLVVDPDRIVAESPRGRSDLYVALTRATQRLGVLRPAADVGGEGEGAVAA</sequence>
<dbReference type="GO" id="GO:0005829">
    <property type="term" value="C:cytosol"/>
    <property type="evidence" value="ECO:0007669"/>
    <property type="project" value="TreeGrafter"/>
</dbReference>
<dbReference type="Gene3D" id="3.40.50.300">
    <property type="entry name" value="P-loop containing nucleotide triphosphate hydrolases"/>
    <property type="match status" value="3"/>
</dbReference>
<evidence type="ECO:0000256" key="5">
    <source>
        <dbReference type="PROSITE-ProRule" id="PRU00560"/>
    </source>
</evidence>
<dbReference type="InterPro" id="IPR027785">
    <property type="entry name" value="UvrD-like_helicase_C"/>
</dbReference>
<dbReference type="EMBL" id="RAZT01000002">
    <property type="protein sequence ID" value="RKN35616.1"/>
    <property type="molecule type" value="Genomic_DNA"/>
</dbReference>
<dbReference type="GO" id="GO:0000725">
    <property type="term" value="P:recombinational repair"/>
    <property type="evidence" value="ECO:0007669"/>
    <property type="project" value="TreeGrafter"/>
</dbReference>
<keyword evidence="6" id="KW-0175">Coiled coil</keyword>
<dbReference type="InterPro" id="IPR014016">
    <property type="entry name" value="UvrD-like_ATP-bd"/>
</dbReference>
<name>A0A3A9YMD8_9ACTN</name>
<dbReference type="Proteomes" id="UP000275865">
    <property type="component" value="Unassembled WGS sequence"/>
</dbReference>
<protein>
    <submittedName>
        <fullName evidence="8">Helicase</fullName>
    </submittedName>
</protein>
<keyword evidence="1 5" id="KW-0547">Nucleotide-binding</keyword>
<feature type="coiled-coil region" evidence="6">
    <location>
        <begin position="456"/>
        <end position="483"/>
    </location>
</feature>
<gene>
    <name evidence="8" type="ORF">D7044_05645</name>
</gene>
<dbReference type="RefSeq" id="WP_120688181.1">
    <property type="nucleotide sequence ID" value="NZ_RAZT01000002.1"/>
</dbReference>
<dbReference type="Pfam" id="PF13245">
    <property type="entry name" value="AAA_19"/>
    <property type="match status" value="1"/>
</dbReference>
<evidence type="ECO:0000256" key="3">
    <source>
        <dbReference type="ARBA" id="ARBA00022806"/>
    </source>
</evidence>
<keyword evidence="4 5" id="KW-0067">ATP-binding</keyword>
<evidence type="ECO:0000259" key="7">
    <source>
        <dbReference type="PROSITE" id="PS51198"/>
    </source>
</evidence>
<evidence type="ECO:0000256" key="4">
    <source>
        <dbReference type="ARBA" id="ARBA00022840"/>
    </source>
</evidence>
<evidence type="ECO:0000256" key="1">
    <source>
        <dbReference type="ARBA" id="ARBA00022741"/>
    </source>
</evidence>
<proteinExistence type="predicted"/>
<dbReference type="GO" id="GO:0043138">
    <property type="term" value="F:3'-5' DNA helicase activity"/>
    <property type="evidence" value="ECO:0007669"/>
    <property type="project" value="TreeGrafter"/>
</dbReference>
<reference evidence="8 9" key="1">
    <citation type="submission" date="2018-09" db="EMBL/GenBank/DDBJ databases">
        <title>Micromonospora sp. nov. MS1-9, isolated from a root of Musa sp.</title>
        <authorList>
            <person name="Kuncharoen N."/>
            <person name="Kudo T."/>
            <person name="Ohkuma M."/>
            <person name="Yuki M."/>
            <person name="Tanasupawat S."/>
        </authorList>
    </citation>
    <scope>NUCLEOTIDE SEQUENCE [LARGE SCALE GENOMIC DNA]</scope>
    <source>
        <strain evidence="8 9">MS1-9</strain>
    </source>
</reference>
<dbReference type="PANTHER" id="PTHR11070:SF45">
    <property type="entry name" value="DNA 3'-5' HELICASE"/>
    <property type="match status" value="1"/>
</dbReference>